<evidence type="ECO:0000313" key="1">
    <source>
        <dbReference type="Proteomes" id="UP000887578"/>
    </source>
</evidence>
<dbReference type="Proteomes" id="UP000887578">
    <property type="component" value="Unplaced"/>
</dbReference>
<organism evidence="1 2">
    <name type="scientific">Panagrolaimus davidi</name>
    <dbReference type="NCBI Taxonomy" id="227884"/>
    <lineage>
        <taxon>Eukaryota</taxon>
        <taxon>Metazoa</taxon>
        <taxon>Ecdysozoa</taxon>
        <taxon>Nematoda</taxon>
        <taxon>Chromadorea</taxon>
        <taxon>Rhabditida</taxon>
        <taxon>Tylenchina</taxon>
        <taxon>Panagrolaimomorpha</taxon>
        <taxon>Panagrolaimoidea</taxon>
        <taxon>Panagrolaimidae</taxon>
        <taxon>Panagrolaimus</taxon>
    </lineage>
</organism>
<evidence type="ECO:0000313" key="2">
    <source>
        <dbReference type="WBParaSite" id="PDA_v2.g7840.t1"/>
    </source>
</evidence>
<dbReference type="AlphaFoldDB" id="A0A914QUL7"/>
<reference evidence="2" key="1">
    <citation type="submission" date="2022-11" db="UniProtKB">
        <authorList>
            <consortium name="WormBaseParasite"/>
        </authorList>
    </citation>
    <scope>IDENTIFICATION</scope>
</reference>
<proteinExistence type="predicted"/>
<accession>A0A914QUL7</accession>
<keyword evidence="1" id="KW-1185">Reference proteome</keyword>
<dbReference type="WBParaSite" id="PDA_v2.g7840.t1">
    <property type="protein sequence ID" value="PDA_v2.g7840.t1"/>
    <property type="gene ID" value="PDA_v2.g7840"/>
</dbReference>
<protein>
    <submittedName>
        <fullName evidence="2">Uncharacterized protein</fullName>
    </submittedName>
</protein>
<sequence>MQHLIFQTNLRFWLIAVLECTFLGLAFYRPCLSQAVEPEVPIRNPGQMPLPPGLEIPHQKIKNMIGGVYSENITLFFRNSPYRVASELIVEAGATMTIETGVQMYFDTGVGLKVYGTIRAIVSYFNNNHPQLILYRLDTAV</sequence>
<name>A0A914QUL7_9BILA</name>